<name>N1W4R0_9LEPT</name>
<dbReference type="InterPro" id="IPR001647">
    <property type="entry name" value="HTH_TetR"/>
</dbReference>
<dbReference type="PRINTS" id="PR00455">
    <property type="entry name" value="HTHTETR"/>
</dbReference>
<feature type="domain" description="HTH tetR-type" evidence="5">
    <location>
        <begin position="17"/>
        <end position="77"/>
    </location>
</feature>
<dbReference type="SUPFAM" id="SSF46689">
    <property type="entry name" value="Homeodomain-like"/>
    <property type="match status" value="1"/>
</dbReference>
<proteinExistence type="predicted"/>
<protein>
    <submittedName>
        <fullName evidence="6">Transcriptional regulator, TetR family</fullName>
    </submittedName>
</protein>
<dbReference type="AlphaFoldDB" id="N1W4R0"/>
<feature type="DNA-binding region" description="H-T-H motif" evidence="4">
    <location>
        <begin position="40"/>
        <end position="59"/>
    </location>
</feature>
<dbReference type="PROSITE" id="PS50977">
    <property type="entry name" value="HTH_TETR_2"/>
    <property type="match status" value="1"/>
</dbReference>
<evidence type="ECO:0000256" key="3">
    <source>
        <dbReference type="ARBA" id="ARBA00023163"/>
    </source>
</evidence>
<gene>
    <name evidence="6" type="ORF">LEP1GSC203_3437</name>
</gene>
<dbReference type="PANTHER" id="PTHR47506:SF6">
    <property type="entry name" value="HTH-TYPE TRANSCRIPTIONAL REPRESSOR NEMR"/>
    <property type="match status" value="1"/>
</dbReference>
<sequence>MGKSDPFPMPRTGLSPSEIQDKAVEIAIDQMRAKGFEKVRLVDVAKEMGISHAALYSHFQDKTALLDAVSERWLVNLDQKQDLLVLEKRDPLQKVLTWFQNLHRMKLEKVKLDPELYKAFDMAAEQSKPFIQTHLSNMRNQMSKLVTEAMEQKKLKKKDVKMVTEILISAGTAFTHPKLVAQHSEENREPLLLQTIEAVLKGLV</sequence>
<reference evidence="6" key="1">
    <citation type="submission" date="2013-03" db="EMBL/GenBank/DDBJ databases">
        <authorList>
            <person name="Harkins D.M."/>
            <person name="Durkin A.S."/>
            <person name="Brinkac L.M."/>
            <person name="Haft D.H."/>
            <person name="Selengut J.D."/>
            <person name="Sanka R."/>
            <person name="DePew J."/>
            <person name="Purushe J."/>
            <person name="Hartskeerl R.A."/>
            <person name="Ahmed A."/>
            <person name="van der Linden H."/>
            <person name="Goris M.G.A."/>
            <person name="Vinetz J.M."/>
            <person name="Sutton G.G."/>
            <person name="Nierman W.C."/>
            <person name="Fouts D.E."/>
        </authorList>
    </citation>
    <scope>NUCLEOTIDE SEQUENCE [LARGE SCALE GENOMIC DNA]</scope>
    <source>
        <strain evidence="6">LT 11-33</strain>
    </source>
</reference>
<keyword evidence="2 4" id="KW-0238">DNA-binding</keyword>
<evidence type="ECO:0000256" key="2">
    <source>
        <dbReference type="ARBA" id="ARBA00023125"/>
    </source>
</evidence>
<dbReference type="GO" id="GO:0003677">
    <property type="term" value="F:DNA binding"/>
    <property type="evidence" value="ECO:0007669"/>
    <property type="project" value="UniProtKB-UniRule"/>
</dbReference>
<dbReference type="PANTHER" id="PTHR47506">
    <property type="entry name" value="TRANSCRIPTIONAL REGULATORY PROTEIN"/>
    <property type="match status" value="1"/>
</dbReference>
<evidence type="ECO:0000313" key="7">
    <source>
        <dbReference type="Proteomes" id="UP000012371"/>
    </source>
</evidence>
<organism evidence="6 7">
    <name type="scientific">Leptospira terpstrae serovar Hualin str. LT 11-33 = ATCC 700639</name>
    <dbReference type="NCBI Taxonomy" id="1257025"/>
    <lineage>
        <taxon>Bacteria</taxon>
        <taxon>Pseudomonadati</taxon>
        <taxon>Spirochaetota</taxon>
        <taxon>Spirochaetia</taxon>
        <taxon>Leptospirales</taxon>
        <taxon>Leptospiraceae</taxon>
        <taxon>Leptospira</taxon>
    </lineage>
</organism>
<dbReference type="EMBL" id="AOGW02000006">
    <property type="protein sequence ID" value="EMY62676.1"/>
    <property type="molecule type" value="Genomic_DNA"/>
</dbReference>
<evidence type="ECO:0000256" key="1">
    <source>
        <dbReference type="ARBA" id="ARBA00023015"/>
    </source>
</evidence>
<accession>N1W4R0</accession>
<comment type="caution">
    <text evidence="6">The sequence shown here is derived from an EMBL/GenBank/DDBJ whole genome shotgun (WGS) entry which is preliminary data.</text>
</comment>
<dbReference type="Pfam" id="PF00440">
    <property type="entry name" value="TetR_N"/>
    <property type="match status" value="1"/>
</dbReference>
<dbReference type="Proteomes" id="UP000012371">
    <property type="component" value="Unassembled WGS sequence"/>
</dbReference>
<keyword evidence="1" id="KW-0805">Transcription regulation</keyword>
<evidence type="ECO:0000259" key="5">
    <source>
        <dbReference type="PROSITE" id="PS50977"/>
    </source>
</evidence>
<keyword evidence="3" id="KW-0804">Transcription</keyword>
<keyword evidence="7" id="KW-1185">Reference proteome</keyword>
<dbReference type="InterPro" id="IPR009057">
    <property type="entry name" value="Homeodomain-like_sf"/>
</dbReference>
<dbReference type="STRING" id="1257025.LEP1GSC203_3437"/>
<dbReference type="InterPro" id="IPR041478">
    <property type="entry name" value="TetR_C_27"/>
</dbReference>
<dbReference type="Gene3D" id="1.10.357.10">
    <property type="entry name" value="Tetracycline Repressor, domain 2"/>
    <property type="match status" value="1"/>
</dbReference>
<evidence type="ECO:0000256" key="4">
    <source>
        <dbReference type="PROSITE-ProRule" id="PRU00335"/>
    </source>
</evidence>
<evidence type="ECO:0000313" key="6">
    <source>
        <dbReference type="EMBL" id="EMY62676.1"/>
    </source>
</evidence>
<dbReference type="Pfam" id="PF17935">
    <property type="entry name" value="TetR_C_27"/>
    <property type="match status" value="1"/>
</dbReference>